<evidence type="ECO:0000256" key="2">
    <source>
        <dbReference type="ARBA" id="ARBA00023033"/>
    </source>
</evidence>
<reference evidence="4" key="1">
    <citation type="submission" date="2020-05" db="EMBL/GenBank/DDBJ databases">
        <title>Fertoebacter nigrum gen. nov., sp. nov., a new member of the family Rhodobacteraceae.</title>
        <authorList>
            <person name="Szuroczki S."/>
            <person name="Abbaszade G."/>
            <person name="Buni D."/>
            <person name="Schumann P."/>
            <person name="Toth E."/>
        </authorList>
    </citation>
    <scope>NUCLEOTIDE SEQUENCE</scope>
    <source>
        <strain evidence="4">RG-N-1a</strain>
    </source>
</reference>
<keyword evidence="1" id="KW-0560">Oxidoreductase</keyword>
<dbReference type="EMBL" id="WHUT02000010">
    <property type="protein sequence ID" value="NUB45892.1"/>
    <property type="molecule type" value="Genomic_DNA"/>
</dbReference>
<dbReference type="Proteomes" id="UP000484076">
    <property type="component" value="Unassembled WGS sequence"/>
</dbReference>
<dbReference type="InterPro" id="IPR002938">
    <property type="entry name" value="FAD-bd"/>
</dbReference>
<dbReference type="InterPro" id="IPR036188">
    <property type="entry name" value="FAD/NAD-bd_sf"/>
</dbReference>
<evidence type="ECO:0000256" key="1">
    <source>
        <dbReference type="ARBA" id="ARBA00023002"/>
    </source>
</evidence>
<gene>
    <name evidence="4" type="ORF">GEU84_015960</name>
</gene>
<accession>A0A8X8KS13</accession>
<dbReference type="GO" id="GO:0004497">
    <property type="term" value="F:monooxygenase activity"/>
    <property type="evidence" value="ECO:0007669"/>
    <property type="project" value="UniProtKB-KW"/>
</dbReference>
<protein>
    <submittedName>
        <fullName evidence="4">FAD-dependent monooxygenase</fullName>
    </submittedName>
</protein>
<dbReference type="AlphaFoldDB" id="A0A8X8KS13"/>
<dbReference type="PANTHER" id="PTHR13789:SF309">
    <property type="entry name" value="PUTATIVE (AFU_ORTHOLOGUE AFUA_6G14510)-RELATED"/>
    <property type="match status" value="1"/>
</dbReference>
<evidence type="ECO:0000259" key="3">
    <source>
        <dbReference type="Pfam" id="PF01494"/>
    </source>
</evidence>
<evidence type="ECO:0000313" key="4">
    <source>
        <dbReference type="EMBL" id="NUB45892.1"/>
    </source>
</evidence>
<keyword evidence="2 4" id="KW-0503">Monooxygenase</keyword>
<dbReference type="Gene3D" id="3.50.50.60">
    <property type="entry name" value="FAD/NAD(P)-binding domain"/>
    <property type="match status" value="1"/>
</dbReference>
<dbReference type="InterPro" id="IPR050493">
    <property type="entry name" value="FAD-dep_Monooxygenase_BioMet"/>
</dbReference>
<dbReference type="Pfam" id="PF01494">
    <property type="entry name" value="FAD_binding_3"/>
    <property type="match status" value="1"/>
</dbReference>
<proteinExistence type="predicted"/>
<name>A0A8X8KS13_9RHOB</name>
<sequence>MRILVVGAGLAGLATCRALSLRGFDATIVERSTFPGSGGAGLFLPGNAVRAAGELGLLAGVLANSQPIRQQRFCDETGQLLNIVDTDDFWRDVGPCRAMKRSAMWDLLCSSVGAEKIRNHRVATLTNRADGCDVHFEDGETAAYDLVIGADGVNSTVRRAAFPDAPLPVYVGNLCWRMVVPNVCRISSWTVSLATDRSLLGIPVSATELYLYADLAADESAIAPCSASTALVSLFGDMAGPLSPALQLSANADMHFGALMRLRMDAVHRNRVVLVGDAAHASPPSMAQGAAMAFEDALVLADELAHANDIKTALARHEARRKPRVDWVHRQTSVRDRMRRLPRAIRNLLLAYGGNSLYQRSYHHLTAPI</sequence>
<dbReference type="PRINTS" id="PR00420">
    <property type="entry name" value="RNGMNOXGNASE"/>
</dbReference>
<comment type="caution">
    <text evidence="4">The sequence shown here is derived from an EMBL/GenBank/DDBJ whole genome shotgun (WGS) entry which is preliminary data.</text>
</comment>
<dbReference type="RefSeq" id="WP_152827917.1">
    <property type="nucleotide sequence ID" value="NZ_WHUT02000010.1"/>
</dbReference>
<dbReference type="SUPFAM" id="SSF51905">
    <property type="entry name" value="FAD/NAD(P)-binding domain"/>
    <property type="match status" value="1"/>
</dbReference>
<evidence type="ECO:0000313" key="5">
    <source>
        <dbReference type="Proteomes" id="UP000484076"/>
    </source>
</evidence>
<keyword evidence="5" id="KW-1185">Reference proteome</keyword>
<dbReference type="GO" id="GO:0071949">
    <property type="term" value="F:FAD binding"/>
    <property type="evidence" value="ECO:0007669"/>
    <property type="project" value="InterPro"/>
</dbReference>
<dbReference type="PANTHER" id="PTHR13789">
    <property type="entry name" value="MONOOXYGENASE"/>
    <property type="match status" value="1"/>
</dbReference>
<organism evidence="4 5">
    <name type="scientific">Fertoeibacter niger</name>
    <dbReference type="NCBI Taxonomy" id="2656921"/>
    <lineage>
        <taxon>Bacteria</taxon>
        <taxon>Pseudomonadati</taxon>
        <taxon>Pseudomonadota</taxon>
        <taxon>Alphaproteobacteria</taxon>
        <taxon>Rhodobacterales</taxon>
        <taxon>Paracoccaceae</taxon>
        <taxon>Fertoeibacter</taxon>
    </lineage>
</organism>
<feature type="domain" description="FAD-binding" evidence="3">
    <location>
        <begin position="3"/>
        <end position="326"/>
    </location>
</feature>